<keyword evidence="9" id="KW-1185">Reference proteome</keyword>
<dbReference type="PANTHER" id="PTHR30250">
    <property type="entry name" value="PST FAMILY PREDICTED COLANIC ACID TRANSPORTER"/>
    <property type="match status" value="1"/>
</dbReference>
<evidence type="ECO:0000256" key="4">
    <source>
        <dbReference type="ARBA" id="ARBA00022692"/>
    </source>
</evidence>
<keyword evidence="6 7" id="KW-0472">Membrane</keyword>
<accession>A0A2T0MSC0</accession>
<evidence type="ECO:0000256" key="1">
    <source>
        <dbReference type="ARBA" id="ARBA00004651"/>
    </source>
</evidence>
<reference evidence="8 9" key="1">
    <citation type="submission" date="2018-03" db="EMBL/GenBank/DDBJ databases">
        <title>Genomic Encyclopedia of Type Strains, Phase III (KMG-III): the genomes of soil and plant-associated and newly described type strains.</title>
        <authorList>
            <person name="Whitman W."/>
        </authorList>
    </citation>
    <scope>NUCLEOTIDE SEQUENCE [LARGE SCALE GENOMIC DNA]</scope>
    <source>
        <strain evidence="8 9">CGMCC 4.7104</strain>
    </source>
</reference>
<feature type="transmembrane region" description="Helical" evidence="7">
    <location>
        <begin position="444"/>
        <end position="464"/>
    </location>
</feature>
<evidence type="ECO:0000256" key="2">
    <source>
        <dbReference type="ARBA" id="ARBA00007430"/>
    </source>
</evidence>
<feature type="transmembrane region" description="Helical" evidence="7">
    <location>
        <begin position="249"/>
        <end position="271"/>
    </location>
</feature>
<feature type="transmembrane region" description="Helical" evidence="7">
    <location>
        <begin position="47"/>
        <end position="71"/>
    </location>
</feature>
<dbReference type="GO" id="GO:0005886">
    <property type="term" value="C:plasma membrane"/>
    <property type="evidence" value="ECO:0007669"/>
    <property type="project" value="UniProtKB-SubCell"/>
</dbReference>
<dbReference type="AlphaFoldDB" id="A0A2T0MSC0"/>
<protein>
    <submittedName>
        <fullName evidence="8">PST family polysaccharide transporter</fullName>
    </submittedName>
</protein>
<keyword evidence="5 7" id="KW-1133">Transmembrane helix</keyword>
<feature type="transmembrane region" description="Helical" evidence="7">
    <location>
        <begin position="149"/>
        <end position="168"/>
    </location>
</feature>
<feature type="transmembrane region" description="Helical" evidence="7">
    <location>
        <begin position="117"/>
        <end position="137"/>
    </location>
</feature>
<feature type="transmembrane region" description="Helical" evidence="7">
    <location>
        <begin position="174"/>
        <end position="195"/>
    </location>
</feature>
<comment type="subcellular location">
    <subcellularLocation>
        <location evidence="1">Cell membrane</location>
        <topology evidence="1">Multi-pass membrane protein</topology>
    </subcellularLocation>
</comment>
<feature type="transmembrane region" description="Helical" evidence="7">
    <location>
        <begin position="386"/>
        <end position="406"/>
    </location>
</feature>
<feature type="transmembrane region" description="Helical" evidence="7">
    <location>
        <begin position="332"/>
        <end position="353"/>
    </location>
</feature>
<sequence length="482" mass="50581">MSEVGDIGRKAGRGLRWSLLGNLVMRAGSFTMSLVLARLLVPEDFGVFAIALAATQFVIYINDAGVIAATVQWRGRLEEVAPTATVVAIASSLTLYALFWVIAPFYARLAGSEDATWVIRVLMATNVVYGLTAVRSATLMRRFEQDKLAWANLAGFVVTAAVSITLAANGAGAYSFAWGQLSGGVLTGLLVLVLARVKIELGFDRVLAARLLRFGLPLCVSLGLEGLLLNMDAVIVGDVLGPVLLGYYLLAYNISSWVPGLIGTAIRYVALPSFARLAEEGEESTREGVRQAVPLLAGLVLPIAALLSTLAPAVVEFLYGASWLPAAQALRFLAMVMAVRMLSLLITDILAALGRTKATMWVNLCWAAALLPALLIGAGLDGIRGAAMAHAVIAVLVALPLLAVALRRSGVPVRLVGAGLARPLLGGALAGGVMTALATVIDGAFFELCVAGGAGLLLFVLVVVPRAVLKRLVRQGRVHARL</sequence>
<feature type="transmembrane region" description="Helical" evidence="7">
    <location>
        <begin position="83"/>
        <end position="105"/>
    </location>
</feature>
<dbReference type="Proteomes" id="UP000238312">
    <property type="component" value="Unassembled WGS sequence"/>
</dbReference>
<comment type="similarity">
    <text evidence="2">Belongs to the polysaccharide synthase family.</text>
</comment>
<dbReference type="RefSeq" id="WP_245956164.1">
    <property type="nucleotide sequence ID" value="NZ_JBFAIB010000007.1"/>
</dbReference>
<keyword evidence="3" id="KW-1003">Cell membrane</keyword>
<proteinExistence type="inferred from homology"/>
<organism evidence="8 9">
    <name type="scientific">Nonomuraea fuscirosea</name>
    <dbReference type="NCBI Taxonomy" id="1291556"/>
    <lineage>
        <taxon>Bacteria</taxon>
        <taxon>Bacillati</taxon>
        <taxon>Actinomycetota</taxon>
        <taxon>Actinomycetes</taxon>
        <taxon>Streptosporangiales</taxon>
        <taxon>Streptosporangiaceae</taxon>
        <taxon>Nonomuraea</taxon>
    </lineage>
</organism>
<evidence type="ECO:0000256" key="6">
    <source>
        <dbReference type="ARBA" id="ARBA00023136"/>
    </source>
</evidence>
<comment type="caution">
    <text evidence="8">The sequence shown here is derived from an EMBL/GenBank/DDBJ whole genome shotgun (WGS) entry which is preliminary data.</text>
</comment>
<dbReference type="InterPro" id="IPR050833">
    <property type="entry name" value="Poly_Biosynth_Transport"/>
</dbReference>
<evidence type="ECO:0000313" key="8">
    <source>
        <dbReference type="EMBL" id="PRX61386.1"/>
    </source>
</evidence>
<keyword evidence="4 7" id="KW-0812">Transmembrane</keyword>
<name>A0A2T0MSC0_9ACTN</name>
<feature type="transmembrane region" description="Helical" evidence="7">
    <location>
        <begin position="207"/>
        <end position="229"/>
    </location>
</feature>
<dbReference type="PANTHER" id="PTHR30250:SF10">
    <property type="entry name" value="LIPOPOLYSACCHARIDE BIOSYNTHESIS PROTEIN WZXC"/>
    <property type="match status" value="1"/>
</dbReference>
<evidence type="ECO:0000313" key="9">
    <source>
        <dbReference type="Proteomes" id="UP000238312"/>
    </source>
</evidence>
<feature type="transmembrane region" description="Helical" evidence="7">
    <location>
        <begin position="292"/>
        <end position="312"/>
    </location>
</feature>
<evidence type="ECO:0000256" key="7">
    <source>
        <dbReference type="SAM" id="Phobius"/>
    </source>
</evidence>
<dbReference type="EMBL" id="PVNG01000015">
    <property type="protein sequence ID" value="PRX61386.1"/>
    <property type="molecule type" value="Genomic_DNA"/>
</dbReference>
<gene>
    <name evidence="8" type="ORF">B0I32_115240</name>
</gene>
<feature type="transmembrane region" description="Helical" evidence="7">
    <location>
        <begin position="418"/>
        <end position="438"/>
    </location>
</feature>
<feature type="transmembrane region" description="Helical" evidence="7">
    <location>
        <begin position="360"/>
        <end position="380"/>
    </location>
</feature>
<feature type="transmembrane region" description="Helical" evidence="7">
    <location>
        <begin position="19"/>
        <end position="41"/>
    </location>
</feature>
<evidence type="ECO:0000256" key="5">
    <source>
        <dbReference type="ARBA" id="ARBA00022989"/>
    </source>
</evidence>
<evidence type="ECO:0000256" key="3">
    <source>
        <dbReference type="ARBA" id="ARBA00022475"/>
    </source>
</evidence>
<dbReference type="Pfam" id="PF13440">
    <property type="entry name" value="Polysacc_synt_3"/>
    <property type="match status" value="1"/>
</dbReference>